<proteinExistence type="predicted"/>
<name>A0A210QA03_MIZYE</name>
<dbReference type="Proteomes" id="UP000242188">
    <property type="component" value="Unassembled WGS sequence"/>
</dbReference>
<dbReference type="EMBL" id="NEDP02004470">
    <property type="protein sequence ID" value="OWF45548.1"/>
    <property type="molecule type" value="Genomic_DNA"/>
</dbReference>
<dbReference type="AlphaFoldDB" id="A0A210QA03"/>
<protein>
    <submittedName>
        <fullName evidence="1">Uncharacterized protein</fullName>
    </submittedName>
</protein>
<accession>A0A210QA03</accession>
<sequence length="224" mass="26782">MGQLRRCKANYQMLNYILADLMPWYEENYDFTYIDVNRPMDNIRGFTRETFIEITTNIESQEVRRLQNAEFGYPEHPRAATTDDVECFFSLTRRQIGDTFTVPEFQNQWAKIVREFCKRLDLELPFHYWTRNERFKTEESGFDEDVDEKRLHTVRHTRREDCSIFTSGRAFLPARNKALDHVYFELMLVYPQYLTTCSRVEVNFFCVVLGFSGVTVNTVYQNSM</sequence>
<gene>
    <name evidence="1" type="ORF">KP79_PYT07067</name>
</gene>
<dbReference type="OrthoDB" id="5980952at2759"/>
<comment type="caution">
    <text evidence="1">The sequence shown here is derived from an EMBL/GenBank/DDBJ whole genome shotgun (WGS) entry which is preliminary data.</text>
</comment>
<keyword evidence="2" id="KW-1185">Reference proteome</keyword>
<organism evidence="1 2">
    <name type="scientific">Mizuhopecten yessoensis</name>
    <name type="common">Japanese scallop</name>
    <name type="synonym">Patinopecten yessoensis</name>
    <dbReference type="NCBI Taxonomy" id="6573"/>
    <lineage>
        <taxon>Eukaryota</taxon>
        <taxon>Metazoa</taxon>
        <taxon>Spiralia</taxon>
        <taxon>Lophotrochozoa</taxon>
        <taxon>Mollusca</taxon>
        <taxon>Bivalvia</taxon>
        <taxon>Autobranchia</taxon>
        <taxon>Pteriomorphia</taxon>
        <taxon>Pectinida</taxon>
        <taxon>Pectinoidea</taxon>
        <taxon>Pectinidae</taxon>
        <taxon>Mizuhopecten</taxon>
    </lineage>
</organism>
<evidence type="ECO:0000313" key="2">
    <source>
        <dbReference type="Proteomes" id="UP000242188"/>
    </source>
</evidence>
<evidence type="ECO:0000313" key="1">
    <source>
        <dbReference type="EMBL" id="OWF45548.1"/>
    </source>
</evidence>
<reference evidence="1 2" key="1">
    <citation type="journal article" date="2017" name="Nat. Ecol. Evol.">
        <title>Scallop genome provides insights into evolution of bilaterian karyotype and development.</title>
        <authorList>
            <person name="Wang S."/>
            <person name="Zhang J."/>
            <person name="Jiao W."/>
            <person name="Li J."/>
            <person name="Xun X."/>
            <person name="Sun Y."/>
            <person name="Guo X."/>
            <person name="Huan P."/>
            <person name="Dong B."/>
            <person name="Zhang L."/>
            <person name="Hu X."/>
            <person name="Sun X."/>
            <person name="Wang J."/>
            <person name="Zhao C."/>
            <person name="Wang Y."/>
            <person name="Wang D."/>
            <person name="Huang X."/>
            <person name="Wang R."/>
            <person name="Lv J."/>
            <person name="Li Y."/>
            <person name="Zhang Z."/>
            <person name="Liu B."/>
            <person name="Lu W."/>
            <person name="Hui Y."/>
            <person name="Liang J."/>
            <person name="Zhou Z."/>
            <person name="Hou R."/>
            <person name="Li X."/>
            <person name="Liu Y."/>
            <person name="Li H."/>
            <person name="Ning X."/>
            <person name="Lin Y."/>
            <person name="Zhao L."/>
            <person name="Xing Q."/>
            <person name="Dou J."/>
            <person name="Li Y."/>
            <person name="Mao J."/>
            <person name="Guo H."/>
            <person name="Dou H."/>
            <person name="Li T."/>
            <person name="Mu C."/>
            <person name="Jiang W."/>
            <person name="Fu Q."/>
            <person name="Fu X."/>
            <person name="Miao Y."/>
            <person name="Liu J."/>
            <person name="Yu Q."/>
            <person name="Li R."/>
            <person name="Liao H."/>
            <person name="Li X."/>
            <person name="Kong Y."/>
            <person name="Jiang Z."/>
            <person name="Chourrout D."/>
            <person name="Li R."/>
            <person name="Bao Z."/>
        </authorList>
    </citation>
    <scope>NUCLEOTIDE SEQUENCE [LARGE SCALE GENOMIC DNA]</scope>
    <source>
        <strain evidence="1 2">PY_sf001</strain>
    </source>
</reference>